<comment type="caution">
    <text evidence="1">The sequence shown here is derived from an EMBL/GenBank/DDBJ whole genome shotgun (WGS) entry which is preliminary data.</text>
</comment>
<organism evidence="1 2">
    <name type="scientific">Prosthecobacter dejongeii</name>
    <dbReference type="NCBI Taxonomy" id="48465"/>
    <lineage>
        <taxon>Bacteria</taxon>
        <taxon>Pseudomonadati</taxon>
        <taxon>Verrucomicrobiota</taxon>
        <taxon>Verrucomicrobiia</taxon>
        <taxon>Verrucomicrobiales</taxon>
        <taxon>Verrucomicrobiaceae</taxon>
        <taxon>Prosthecobacter</taxon>
    </lineage>
</organism>
<name>A0A7W8DQF8_9BACT</name>
<protein>
    <submittedName>
        <fullName evidence="1">Uncharacterized protein</fullName>
    </submittedName>
</protein>
<proteinExistence type="predicted"/>
<dbReference type="Proteomes" id="UP000534294">
    <property type="component" value="Unassembled WGS sequence"/>
</dbReference>
<evidence type="ECO:0000313" key="2">
    <source>
        <dbReference type="Proteomes" id="UP000534294"/>
    </source>
</evidence>
<gene>
    <name evidence="1" type="ORF">HNQ64_002696</name>
</gene>
<sequence>MIHEIYSLSEEACRNFPDSIPGRPGMRIEASGPFRPNGDEATASTFVFNRGRRKIVFQSIPPPLPASEVGGSRDLLFSLLYERRISGDWFDRDLREVKAMLRRMGATLLGCGHDCYEAEIARRRAFFGENSASTNNL</sequence>
<dbReference type="AlphaFoldDB" id="A0A7W8DQF8"/>
<keyword evidence="2" id="KW-1185">Reference proteome</keyword>
<accession>A0A7W8DQF8</accession>
<evidence type="ECO:0000313" key="1">
    <source>
        <dbReference type="EMBL" id="MBB5038433.1"/>
    </source>
</evidence>
<dbReference type="EMBL" id="JACHIF010000005">
    <property type="protein sequence ID" value="MBB5038433.1"/>
    <property type="molecule type" value="Genomic_DNA"/>
</dbReference>
<reference evidence="1 2" key="1">
    <citation type="submission" date="2020-08" db="EMBL/GenBank/DDBJ databases">
        <title>Genomic Encyclopedia of Type Strains, Phase IV (KMG-IV): sequencing the most valuable type-strain genomes for metagenomic binning, comparative biology and taxonomic classification.</title>
        <authorList>
            <person name="Goeker M."/>
        </authorList>
    </citation>
    <scope>NUCLEOTIDE SEQUENCE [LARGE SCALE GENOMIC DNA]</scope>
    <source>
        <strain evidence="1 2">DSM 12251</strain>
    </source>
</reference>